<comment type="caution">
    <text evidence="4">The sequence shown here is derived from an EMBL/GenBank/DDBJ whole genome shotgun (WGS) entry which is preliminary data.</text>
</comment>
<name>A0A7W9AMD2_9SPHN</name>
<dbReference type="AlphaFoldDB" id="A0A7W9AMD2"/>
<keyword evidence="5" id="KW-1185">Reference proteome</keyword>
<feature type="domain" description="HTH tetR-type" evidence="3">
    <location>
        <begin position="29"/>
        <end position="89"/>
    </location>
</feature>
<dbReference type="Gene3D" id="1.10.357.10">
    <property type="entry name" value="Tetracycline Repressor, domain 2"/>
    <property type="match status" value="1"/>
</dbReference>
<evidence type="ECO:0000256" key="2">
    <source>
        <dbReference type="PROSITE-ProRule" id="PRU00335"/>
    </source>
</evidence>
<dbReference type="SUPFAM" id="SSF46689">
    <property type="entry name" value="Homeodomain-like"/>
    <property type="match status" value="1"/>
</dbReference>
<dbReference type="Proteomes" id="UP000557739">
    <property type="component" value="Unassembled WGS sequence"/>
</dbReference>
<feature type="DNA-binding region" description="H-T-H motif" evidence="2">
    <location>
        <begin position="52"/>
        <end position="71"/>
    </location>
</feature>
<dbReference type="PROSITE" id="PS50977">
    <property type="entry name" value="HTH_TETR_2"/>
    <property type="match status" value="1"/>
</dbReference>
<dbReference type="GO" id="GO:0003677">
    <property type="term" value="F:DNA binding"/>
    <property type="evidence" value="ECO:0007669"/>
    <property type="project" value="UniProtKB-UniRule"/>
</dbReference>
<evidence type="ECO:0000259" key="3">
    <source>
        <dbReference type="PROSITE" id="PS50977"/>
    </source>
</evidence>
<proteinExistence type="predicted"/>
<evidence type="ECO:0000313" key="4">
    <source>
        <dbReference type="EMBL" id="MBB5696862.1"/>
    </source>
</evidence>
<accession>A0A7W9AMD2</accession>
<dbReference type="InterPro" id="IPR001647">
    <property type="entry name" value="HTH_TetR"/>
</dbReference>
<gene>
    <name evidence="4" type="ORF">FHR19_000187</name>
</gene>
<protein>
    <submittedName>
        <fullName evidence="4">AcrR family transcriptional regulator</fullName>
    </submittedName>
</protein>
<reference evidence="4 5" key="1">
    <citation type="submission" date="2020-08" db="EMBL/GenBank/DDBJ databases">
        <title>Genomic Encyclopedia of Type Strains, Phase IV (KMG-IV): sequencing the most valuable type-strain genomes for metagenomic binning, comparative biology and taxonomic classification.</title>
        <authorList>
            <person name="Goeker M."/>
        </authorList>
    </citation>
    <scope>NUCLEOTIDE SEQUENCE [LARGE SCALE GENOMIC DNA]</scope>
    <source>
        <strain evidence="4 5">DSM 27244</strain>
    </source>
</reference>
<dbReference type="Pfam" id="PF00440">
    <property type="entry name" value="TetR_N"/>
    <property type="match status" value="1"/>
</dbReference>
<evidence type="ECO:0000313" key="5">
    <source>
        <dbReference type="Proteomes" id="UP000557739"/>
    </source>
</evidence>
<sequence length="225" mass="24105">MSTAISSLAATAKLAASAVSRQPRQGRSKESFERMLVATRELMLERASEEFTLQDVSERGAVSIGSIYLRFESKDNLIHAVIAEALEGIISSETDMLAAVRAESPTLAAFVPAYIERYSQLLAEHAPMLRLVMQRASFDPAVSAPGKATAAQSAQTAVKAMLHYRAEMAATDPEAKALAAFHIIFATMARHLSLGSTAEGADAAAFGLLRVELAEMVLAYLTTSR</sequence>
<dbReference type="RefSeq" id="WP_184023375.1">
    <property type="nucleotide sequence ID" value="NZ_JACIJJ010000001.1"/>
</dbReference>
<organism evidence="4 5">
    <name type="scientific">Sphingomonas yantingensis</name>
    <dbReference type="NCBI Taxonomy" id="1241761"/>
    <lineage>
        <taxon>Bacteria</taxon>
        <taxon>Pseudomonadati</taxon>
        <taxon>Pseudomonadota</taxon>
        <taxon>Alphaproteobacteria</taxon>
        <taxon>Sphingomonadales</taxon>
        <taxon>Sphingomonadaceae</taxon>
        <taxon>Sphingomonas</taxon>
    </lineage>
</organism>
<dbReference type="EMBL" id="JACIJJ010000001">
    <property type="protein sequence ID" value="MBB5696862.1"/>
    <property type="molecule type" value="Genomic_DNA"/>
</dbReference>
<dbReference type="InterPro" id="IPR009057">
    <property type="entry name" value="Homeodomain-like_sf"/>
</dbReference>
<keyword evidence="1 2" id="KW-0238">DNA-binding</keyword>
<evidence type="ECO:0000256" key="1">
    <source>
        <dbReference type="ARBA" id="ARBA00023125"/>
    </source>
</evidence>